<keyword evidence="1" id="KW-1133">Transmembrane helix</keyword>
<sequence length="68" mass="7929">MKDYLFPVYLTTAFLIIFITAIFADINTGIVMFMFSISPAAVIWMVYKVLTADVEVNDTFEDKWYQDM</sequence>
<protein>
    <submittedName>
        <fullName evidence="2">Uncharacterized protein</fullName>
    </submittedName>
</protein>
<dbReference type="AlphaFoldDB" id="S2D4W8"/>
<keyword evidence="1" id="KW-0812">Transmembrane</keyword>
<keyword evidence="3" id="KW-1185">Reference proteome</keyword>
<dbReference type="Proteomes" id="UP000006073">
    <property type="component" value="Unassembled WGS sequence"/>
</dbReference>
<dbReference type="OrthoDB" id="964187at2"/>
<proteinExistence type="predicted"/>
<dbReference type="eggNOG" id="ENOG50348NQ">
    <property type="taxonomic scope" value="Bacteria"/>
</dbReference>
<keyword evidence="1" id="KW-0472">Membrane</keyword>
<dbReference type="EMBL" id="ALWO02000052">
    <property type="protein sequence ID" value="EOZ92090.1"/>
    <property type="molecule type" value="Genomic_DNA"/>
</dbReference>
<organism evidence="2 3">
    <name type="scientific">Indibacter alkaliphilus (strain CCUG 57479 / KCTC 22604 / LW1)</name>
    <dbReference type="NCBI Taxonomy" id="1189612"/>
    <lineage>
        <taxon>Bacteria</taxon>
        <taxon>Pseudomonadati</taxon>
        <taxon>Bacteroidota</taxon>
        <taxon>Cytophagia</taxon>
        <taxon>Cytophagales</taxon>
        <taxon>Cyclobacteriaceae</taxon>
    </lineage>
</organism>
<evidence type="ECO:0000256" key="1">
    <source>
        <dbReference type="SAM" id="Phobius"/>
    </source>
</evidence>
<accession>S2D4W8</accession>
<feature type="transmembrane region" description="Helical" evidence="1">
    <location>
        <begin position="30"/>
        <end position="47"/>
    </location>
</feature>
<comment type="caution">
    <text evidence="2">The sequence shown here is derived from an EMBL/GenBank/DDBJ whole genome shotgun (WGS) entry which is preliminary data.</text>
</comment>
<evidence type="ECO:0000313" key="3">
    <source>
        <dbReference type="Proteomes" id="UP000006073"/>
    </source>
</evidence>
<dbReference type="STRING" id="1189612.A33Q_4183"/>
<evidence type="ECO:0000313" key="2">
    <source>
        <dbReference type="EMBL" id="EOZ92090.1"/>
    </source>
</evidence>
<gene>
    <name evidence="2" type="ORF">A33Q_4183</name>
</gene>
<dbReference type="RefSeq" id="WP_009033069.1">
    <property type="nucleotide sequence ID" value="NZ_ALWO02000052.1"/>
</dbReference>
<name>S2D4W8_INDAL</name>
<feature type="transmembrane region" description="Helical" evidence="1">
    <location>
        <begin position="6"/>
        <end position="23"/>
    </location>
</feature>
<reference evidence="2 3" key="1">
    <citation type="journal article" date="2013" name="Genome Announc.">
        <title>Draft Genome Sequence of Indibacter alkaliphilus Strain LW1T, Isolated from Lonar Lake, a Haloalkaline Lake in the Buldana District of Maharashtra, India.</title>
        <authorList>
            <person name="Singh A."/>
            <person name="Kumar Jangir P."/>
            <person name="Sharma R."/>
            <person name="Singh A."/>
            <person name="Kumar Pinnaka A."/>
            <person name="Shivaji S."/>
        </authorList>
    </citation>
    <scope>NUCLEOTIDE SEQUENCE [LARGE SCALE GENOMIC DNA]</scope>
    <source>
        <strain evidence="3">CCUG 57479 / KCTC 22604 / LW1</strain>
    </source>
</reference>